<dbReference type="Proteomes" id="UP000077752">
    <property type="component" value="Unassembled WGS sequence"/>
</dbReference>
<dbReference type="Pfam" id="PF03692">
    <property type="entry name" value="CxxCxxCC"/>
    <property type="match status" value="1"/>
</dbReference>
<dbReference type="PANTHER" id="PTHR35866:SF2">
    <property type="entry name" value="YKGJ FAMILY CYSTEINE CLUSTER PROTEIN"/>
    <property type="match status" value="1"/>
</dbReference>
<dbReference type="InterPro" id="IPR005358">
    <property type="entry name" value="Puta_zinc/iron-chelating_dom"/>
</dbReference>
<proteinExistence type="predicted"/>
<evidence type="ECO:0000313" key="1">
    <source>
        <dbReference type="EMBL" id="OAI92853.1"/>
    </source>
</evidence>
<name>A0A177SPH3_PSEPU</name>
<dbReference type="RefSeq" id="WP_064302723.1">
    <property type="nucleotide sequence ID" value="NZ_LUCV01000015.1"/>
</dbReference>
<sequence>MDPRETVNSASDTTRFHCTGCGRCCTGHHVPLTLGEAQQWVDDGGQVIVLVEAFLANGIGLPAEQQDHARRRSCAVPCGDTEAYVAITFAAFNPGPCRNLDAELRCMIYERRPLVCRIYPMEINPHIPLRPQAKDCPPEAWEDGEVLIHRERVLDPTLMELIERSRQADRDDIRNKALICQRLGIDTSALKGNGFTAYLPDTGALRQAMRDTAADTEAALAEWILHVEDGELAGKLGSAGARVTGTSAGHYSFIGF</sequence>
<reference evidence="1 2" key="1">
    <citation type="submission" date="2016-03" db="EMBL/GenBank/DDBJ databases">
        <title>Draft Genome Assembly of Pseudomonas putida strain CBF10-2.</title>
        <authorList>
            <person name="Iyer R.S."/>
            <person name="Damania A."/>
        </authorList>
    </citation>
    <scope>NUCLEOTIDE SEQUENCE [LARGE SCALE GENOMIC DNA]</scope>
    <source>
        <strain evidence="1 2">CBF10-2</strain>
    </source>
</reference>
<organism evidence="1 2">
    <name type="scientific">Pseudomonas putida</name>
    <name type="common">Arthrobacter siderocapsulatus</name>
    <dbReference type="NCBI Taxonomy" id="303"/>
    <lineage>
        <taxon>Bacteria</taxon>
        <taxon>Pseudomonadati</taxon>
        <taxon>Pseudomonadota</taxon>
        <taxon>Gammaproteobacteria</taxon>
        <taxon>Pseudomonadales</taxon>
        <taxon>Pseudomonadaceae</taxon>
        <taxon>Pseudomonas</taxon>
    </lineage>
</organism>
<gene>
    <name evidence="1" type="ORF">AYO28_16665</name>
</gene>
<dbReference type="EMBL" id="LUCV01000015">
    <property type="protein sequence ID" value="OAI92853.1"/>
    <property type="molecule type" value="Genomic_DNA"/>
</dbReference>
<evidence type="ECO:0000313" key="2">
    <source>
        <dbReference type="Proteomes" id="UP000077752"/>
    </source>
</evidence>
<dbReference type="AlphaFoldDB" id="A0A177SPH3"/>
<accession>A0A177SPH3</accession>
<dbReference type="PANTHER" id="PTHR35866">
    <property type="entry name" value="PUTATIVE-RELATED"/>
    <property type="match status" value="1"/>
</dbReference>
<comment type="caution">
    <text evidence="1">The sequence shown here is derived from an EMBL/GenBank/DDBJ whole genome shotgun (WGS) entry which is preliminary data.</text>
</comment>
<protein>
    <submittedName>
        <fullName evidence="1">Fe-S oxidoreductase</fullName>
    </submittedName>
</protein>